<accession>A0A391NT37</accession>
<dbReference type="EMBL" id="BDIP01007245">
    <property type="protein sequence ID" value="GCA64444.1"/>
    <property type="molecule type" value="Genomic_DNA"/>
</dbReference>
<dbReference type="AlphaFoldDB" id="A0A391NT37"/>
<gene>
    <name evidence="1" type="ORF">KIPB_014280</name>
</gene>
<name>A0A391NT37_9EUKA</name>
<sequence length="206" mass="22238">MTTYIPLAKKIGPRLAELQHFLSQHPLEKIPSEDCSSLHRSLSSLCTFFCSTVKAISACALDPVQALCTIRKADCLVSRLEHIGLIPLPPDHMCLSLPDKLKYVIVEEYNGDVRGLLRVASPLIGCADSIQLCLGGVGGTVDMGVCEGVQTESQALQQTLARLATQQKDALELVREYDATPPVSADDIVCAEYDVSFAQLAARKPG</sequence>
<proteinExistence type="predicted"/>
<evidence type="ECO:0000313" key="2">
    <source>
        <dbReference type="Proteomes" id="UP000265618"/>
    </source>
</evidence>
<organism evidence="1 2">
    <name type="scientific">Kipferlia bialata</name>
    <dbReference type="NCBI Taxonomy" id="797122"/>
    <lineage>
        <taxon>Eukaryota</taxon>
        <taxon>Metamonada</taxon>
        <taxon>Carpediemonas-like organisms</taxon>
        <taxon>Kipferlia</taxon>
    </lineage>
</organism>
<keyword evidence="2" id="KW-1185">Reference proteome</keyword>
<evidence type="ECO:0000313" key="1">
    <source>
        <dbReference type="EMBL" id="GCA64444.1"/>
    </source>
</evidence>
<comment type="caution">
    <text evidence="1">The sequence shown here is derived from an EMBL/GenBank/DDBJ whole genome shotgun (WGS) entry which is preliminary data.</text>
</comment>
<protein>
    <submittedName>
        <fullName evidence="1">Uncharacterized protein</fullName>
    </submittedName>
</protein>
<reference evidence="1 2" key="1">
    <citation type="journal article" date="2018" name="PLoS ONE">
        <title>The draft genome of Kipferlia bialata reveals reductive genome evolution in fornicate parasites.</title>
        <authorList>
            <person name="Tanifuji G."/>
            <person name="Takabayashi S."/>
            <person name="Kume K."/>
            <person name="Takagi M."/>
            <person name="Nakayama T."/>
            <person name="Kamikawa R."/>
            <person name="Inagaki Y."/>
            <person name="Hashimoto T."/>
        </authorList>
    </citation>
    <scope>NUCLEOTIDE SEQUENCE [LARGE SCALE GENOMIC DNA]</scope>
    <source>
        <strain evidence="1">NY0173</strain>
    </source>
</reference>
<feature type="non-terminal residue" evidence="1">
    <location>
        <position position="1"/>
    </location>
</feature>
<dbReference type="Proteomes" id="UP000265618">
    <property type="component" value="Unassembled WGS sequence"/>
</dbReference>